<dbReference type="RefSeq" id="WP_146286805.1">
    <property type="nucleotide sequence ID" value="NZ_BMLP01000003.1"/>
</dbReference>
<organism evidence="6 7">
    <name type="scientific">Gemmobacter aquaticus</name>
    <dbReference type="NCBI Taxonomy" id="490185"/>
    <lineage>
        <taxon>Bacteria</taxon>
        <taxon>Pseudomonadati</taxon>
        <taxon>Pseudomonadota</taxon>
        <taxon>Alphaproteobacteria</taxon>
        <taxon>Rhodobacterales</taxon>
        <taxon>Paracoccaceae</taxon>
        <taxon>Gemmobacter</taxon>
    </lineage>
</organism>
<dbReference type="PANTHER" id="PTHR30483:SF6">
    <property type="entry name" value="PERIPLASMIC BINDING PROTEIN OF ABC TRANSPORTER FOR NATURAL AMINO ACIDS"/>
    <property type="match status" value="1"/>
</dbReference>
<dbReference type="PROSITE" id="PS51257">
    <property type="entry name" value="PROKAR_LIPOPROTEIN"/>
    <property type="match status" value="1"/>
</dbReference>
<dbReference type="PANTHER" id="PTHR30483">
    <property type="entry name" value="LEUCINE-SPECIFIC-BINDING PROTEIN"/>
    <property type="match status" value="1"/>
</dbReference>
<dbReference type="InterPro" id="IPR051010">
    <property type="entry name" value="BCAA_transport"/>
</dbReference>
<comment type="similarity">
    <text evidence="1">Belongs to the leucine-binding protein family.</text>
</comment>
<gene>
    <name evidence="6" type="ORF">GCM10010991_20880</name>
</gene>
<dbReference type="EMBL" id="BMLP01000003">
    <property type="protein sequence ID" value="GGO32756.1"/>
    <property type="molecule type" value="Genomic_DNA"/>
</dbReference>
<feature type="chain" id="PRO_5037548289" evidence="4">
    <location>
        <begin position="31"/>
        <end position="392"/>
    </location>
</feature>
<name>A0A918DDI4_9RHOB</name>
<dbReference type="AlphaFoldDB" id="A0A918DDI4"/>
<protein>
    <submittedName>
        <fullName evidence="6">Penicillin-binding protein activator</fullName>
    </submittedName>
</protein>
<evidence type="ECO:0000256" key="4">
    <source>
        <dbReference type="SAM" id="SignalP"/>
    </source>
</evidence>
<feature type="domain" description="Leucine-binding protein" evidence="5">
    <location>
        <begin position="45"/>
        <end position="374"/>
    </location>
</feature>
<dbReference type="Proteomes" id="UP000598196">
    <property type="component" value="Unassembled WGS sequence"/>
</dbReference>
<sequence>MFSVFDRARKTLGRATAALTALILAACVPAGGPGGGGPSVRPGETVQVALLVPSGSGQATDEFMARSMQNAARLAISDLGGQRIDLRVYPTGASPAMASSQAIKAVDEGAKIILGPLYAQEANAAGVAVASRGVNVLALSNNADIAGGNVFILGPTFSNIAEQLARYAVSQGKGRALIVHGQGIAGEAGRDALQAGISRAGGDIAGIEGYEVSQNGIVAATPRIVARARDTSAQSIFMTANLDADLPLLTQLLRDNGIAPPSTAFVGLGRWDTQTQALTLPGLQGGWFALPDPALYNQFVARYQAAYGEAPHATAGLAYDGIAAIGALLNRGGNNPLSANALTQGSGFAGVNGIFRLRRDGTNERGLAIATIRNNQMVILEPAPRSFRGAGF</sequence>
<evidence type="ECO:0000313" key="7">
    <source>
        <dbReference type="Proteomes" id="UP000598196"/>
    </source>
</evidence>
<evidence type="ECO:0000256" key="3">
    <source>
        <dbReference type="ARBA" id="ARBA00022970"/>
    </source>
</evidence>
<evidence type="ECO:0000256" key="2">
    <source>
        <dbReference type="ARBA" id="ARBA00022729"/>
    </source>
</evidence>
<keyword evidence="3" id="KW-0029">Amino-acid transport</keyword>
<dbReference type="InterPro" id="IPR028081">
    <property type="entry name" value="Leu-bd"/>
</dbReference>
<keyword evidence="7" id="KW-1185">Reference proteome</keyword>
<keyword evidence="2 4" id="KW-0732">Signal</keyword>
<reference evidence="6 7" key="1">
    <citation type="journal article" date="2014" name="Int. J. Syst. Evol. Microbiol.">
        <title>Complete genome sequence of Corynebacterium casei LMG S-19264T (=DSM 44701T), isolated from a smear-ripened cheese.</title>
        <authorList>
            <consortium name="US DOE Joint Genome Institute (JGI-PGF)"/>
            <person name="Walter F."/>
            <person name="Albersmeier A."/>
            <person name="Kalinowski J."/>
            <person name="Ruckert C."/>
        </authorList>
    </citation>
    <scope>NUCLEOTIDE SEQUENCE [LARGE SCALE GENOMIC DNA]</scope>
    <source>
        <strain evidence="6 7">CGMCC 1.7029</strain>
    </source>
</reference>
<keyword evidence="3" id="KW-0813">Transport</keyword>
<evidence type="ECO:0000256" key="1">
    <source>
        <dbReference type="ARBA" id="ARBA00010062"/>
    </source>
</evidence>
<dbReference type="InterPro" id="IPR028082">
    <property type="entry name" value="Peripla_BP_I"/>
</dbReference>
<comment type="caution">
    <text evidence="6">The sequence shown here is derived from an EMBL/GenBank/DDBJ whole genome shotgun (WGS) entry which is preliminary data.</text>
</comment>
<dbReference type="SUPFAM" id="SSF53822">
    <property type="entry name" value="Periplasmic binding protein-like I"/>
    <property type="match status" value="1"/>
</dbReference>
<feature type="signal peptide" evidence="4">
    <location>
        <begin position="1"/>
        <end position="30"/>
    </location>
</feature>
<dbReference type="OrthoDB" id="7210494at2"/>
<proteinExistence type="inferred from homology"/>
<evidence type="ECO:0000259" key="5">
    <source>
        <dbReference type="Pfam" id="PF13458"/>
    </source>
</evidence>
<dbReference type="Pfam" id="PF13458">
    <property type="entry name" value="Peripla_BP_6"/>
    <property type="match status" value="1"/>
</dbReference>
<dbReference type="GO" id="GO:0006865">
    <property type="term" value="P:amino acid transport"/>
    <property type="evidence" value="ECO:0007669"/>
    <property type="project" value="UniProtKB-KW"/>
</dbReference>
<dbReference type="Gene3D" id="3.40.50.2300">
    <property type="match status" value="2"/>
</dbReference>
<evidence type="ECO:0000313" key="6">
    <source>
        <dbReference type="EMBL" id="GGO32756.1"/>
    </source>
</evidence>
<accession>A0A918DDI4</accession>
<dbReference type="CDD" id="cd06339">
    <property type="entry name" value="PBP1_YraM_LppC_lipoprotein-like"/>
    <property type="match status" value="1"/>
</dbReference>